<dbReference type="EMBL" id="UYSL01019803">
    <property type="protein sequence ID" value="VDL70082.1"/>
    <property type="molecule type" value="Genomic_DNA"/>
</dbReference>
<organism evidence="4">
    <name type="scientific">Nippostrongylus brasiliensis</name>
    <name type="common">Rat hookworm</name>
    <dbReference type="NCBI Taxonomy" id="27835"/>
    <lineage>
        <taxon>Eukaryota</taxon>
        <taxon>Metazoa</taxon>
        <taxon>Ecdysozoa</taxon>
        <taxon>Nematoda</taxon>
        <taxon>Chromadorea</taxon>
        <taxon>Rhabditida</taxon>
        <taxon>Rhabditina</taxon>
        <taxon>Rhabditomorpha</taxon>
        <taxon>Strongyloidea</taxon>
        <taxon>Heligmosomidae</taxon>
        <taxon>Nippostrongylus</taxon>
    </lineage>
</organism>
<feature type="region of interest" description="Disordered" evidence="1">
    <location>
        <begin position="1"/>
        <end position="42"/>
    </location>
</feature>
<evidence type="ECO:0000313" key="3">
    <source>
        <dbReference type="Proteomes" id="UP000271162"/>
    </source>
</evidence>
<dbReference type="WBParaSite" id="NBR_0000649201-mRNA-1">
    <property type="protein sequence ID" value="NBR_0000649201-mRNA-1"/>
    <property type="gene ID" value="NBR_0000649201"/>
</dbReference>
<name>A0A0N4XUT3_NIPBR</name>
<evidence type="ECO:0000313" key="2">
    <source>
        <dbReference type="EMBL" id="VDL70082.1"/>
    </source>
</evidence>
<dbReference type="AlphaFoldDB" id="A0A0N4XUT3"/>
<dbReference type="Proteomes" id="UP000271162">
    <property type="component" value="Unassembled WGS sequence"/>
</dbReference>
<sequence length="101" mass="11160">MLEPVRTATSLDSHLPILNPNHSTSSWHTPKRNNSMVSEGRSVSAAIRRVVQQNDAQTGSKTQSEESVAESVKKVELNNNHLPLKKQLSGNTLAKGYERLQ</sequence>
<protein>
    <submittedName>
        <fullName evidence="2 4">Uncharacterized protein</fullName>
    </submittedName>
</protein>
<accession>A0A0N4XUT3</accession>
<reference evidence="4" key="1">
    <citation type="submission" date="2017-02" db="UniProtKB">
        <authorList>
            <consortium name="WormBaseParasite"/>
        </authorList>
    </citation>
    <scope>IDENTIFICATION</scope>
</reference>
<gene>
    <name evidence="2" type="ORF">NBR_LOCUS6493</name>
</gene>
<feature type="region of interest" description="Disordered" evidence="1">
    <location>
        <begin position="53"/>
        <end position="72"/>
    </location>
</feature>
<evidence type="ECO:0000256" key="1">
    <source>
        <dbReference type="SAM" id="MobiDB-lite"/>
    </source>
</evidence>
<proteinExistence type="predicted"/>
<feature type="compositionally biased region" description="Polar residues" evidence="1">
    <location>
        <begin position="20"/>
        <end position="37"/>
    </location>
</feature>
<feature type="compositionally biased region" description="Polar residues" evidence="1">
    <location>
        <begin position="53"/>
        <end position="62"/>
    </location>
</feature>
<keyword evidence="3" id="KW-1185">Reference proteome</keyword>
<reference evidence="2 3" key="2">
    <citation type="submission" date="2018-11" db="EMBL/GenBank/DDBJ databases">
        <authorList>
            <consortium name="Pathogen Informatics"/>
        </authorList>
    </citation>
    <scope>NUCLEOTIDE SEQUENCE [LARGE SCALE GENOMIC DNA]</scope>
</reference>
<evidence type="ECO:0000313" key="4">
    <source>
        <dbReference type="WBParaSite" id="NBR_0000649201-mRNA-1"/>
    </source>
</evidence>